<reference evidence="2" key="1">
    <citation type="submission" date="2014-12" db="EMBL/GenBank/DDBJ databases">
        <title>Insight into the proteome of Arion vulgaris.</title>
        <authorList>
            <person name="Aradska J."/>
            <person name="Bulat T."/>
            <person name="Smidak R."/>
            <person name="Sarate P."/>
            <person name="Gangsoo J."/>
            <person name="Sialana F."/>
            <person name="Bilban M."/>
            <person name="Lubec G."/>
        </authorList>
    </citation>
    <scope>NUCLEOTIDE SEQUENCE</scope>
    <source>
        <tissue evidence="2">Skin</tissue>
    </source>
</reference>
<proteinExistence type="predicted"/>
<feature type="compositionally biased region" description="Low complexity" evidence="1">
    <location>
        <begin position="94"/>
        <end position="106"/>
    </location>
</feature>
<feature type="non-terminal residue" evidence="2">
    <location>
        <position position="132"/>
    </location>
</feature>
<sequence length="132" mass="14314">STKPASLNLAQPIYRDVNTIKDTLPVRGAVSPTGNRGGNINFPRLNPSPTRVPRLNIPVTASTTVASTNPSKHHHTPSPGRMGRPEPYSPTERNNLNKSSNPSSSSRVGTSHGAQRTSDFSQDDPSWGRHRR</sequence>
<feature type="compositionally biased region" description="Polar residues" evidence="1">
    <location>
        <begin position="59"/>
        <end position="70"/>
    </location>
</feature>
<feature type="non-terminal residue" evidence="2">
    <location>
        <position position="1"/>
    </location>
</feature>
<dbReference type="AlphaFoldDB" id="A0A0B6Y0B0"/>
<evidence type="ECO:0000256" key="1">
    <source>
        <dbReference type="SAM" id="MobiDB-lite"/>
    </source>
</evidence>
<protein>
    <submittedName>
        <fullName evidence="2">Uncharacterized protein</fullName>
    </submittedName>
</protein>
<evidence type="ECO:0000313" key="2">
    <source>
        <dbReference type="EMBL" id="CEK49594.1"/>
    </source>
</evidence>
<feature type="compositionally biased region" description="Polar residues" evidence="1">
    <location>
        <begin position="107"/>
        <end position="124"/>
    </location>
</feature>
<gene>
    <name evidence="2" type="primary">ORF8271</name>
</gene>
<organism evidence="2">
    <name type="scientific">Arion vulgaris</name>
    <dbReference type="NCBI Taxonomy" id="1028688"/>
    <lineage>
        <taxon>Eukaryota</taxon>
        <taxon>Metazoa</taxon>
        <taxon>Spiralia</taxon>
        <taxon>Lophotrochozoa</taxon>
        <taxon>Mollusca</taxon>
        <taxon>Gastropoda</taxon>
        <taxon>Heterobranchia</taxon>
        <taxon>Euthyneura</taxon>
        <taxon>Panpulmonata</taxon>
        <taxon>Eupulmonata</taxon>
        <taxon>Stylommatophora</taxon>
        <taxon>Helicina</taxon>
        <taxon>Arionoidea</taxon>
        <taxon>Arionidae</taxon>
        <taxon>Arion</taxon>
    </lineage>
</organism>
<feature type="region of interest" description="Disordered" evidence="1">
    <location>
        <begin position="25"/>
        <end position="132"/>
    </location>
</feature>
<accession>A0A0B6Y0B0</accession>
<name>A0A0B6Y0B0_9EUPU</name>
<dbReference type="EMBL" id="HACG01002729">
    <property type="protein sequence ID" value="CEK49594.1"/>
    <property type="molecule type" value="Transcribed_RNA"/>
</dbReference>